<evidence type="ECO:0000313" key="1">
    <source>
        <dbReference type="EMBL" id="KAF2822008.1"/>
    </source>
</evidence>
<reference evidence="1" key="1">
    <citation type="journal article" date="2020" name="Stud. Mycol.">
        <title>101 Dothideomycetes genomes: a test case for predicting lifestyles and emergence of pathogens.</title>
        <authorList>
            <person name="Haridas S."/>
            <person name="Albert R."/>
            <person name="Binder M."/>
            <person name="Bloem J."/>
            <person name="Labutti K."/>
            <person name="Salamov A."/>
            <person name="Andreopoulos B."/>
            <person name="Baker S."/>
            <person name="Barry K."/>
            <person name="Bills G."/>
            <person name="Bluhm B."/>
            <person name="Cannon C."/>
            <person name="Castanera R."/>
            <person name="Culley D."/>
            <person name="Daum C."/>
            <person name="Ezra D."/>
            <person name="Gonzalez J."/>
            <person name="Henrissat B."/>
            <person name="Kuo A."/>
            <person name="Liang C."/>
            <person name="Lipzen A."/>
            <person name="Lutzoni F."/>
            <person name="Magnuson J."/>
            <person name="Mondo S."/>
            <person name="Nolan M."/>
            <person name="Ohm R."/>
            <person name="Pangilinan J."/>
            <person name="Park H.-J."/>
            <person name="Ramirez L."/>
            <person name="Alfaro M."/>
            <person name="Sun H."/>
            <person name="Tritt A."/>
            <person name="Yoshinaga Y."/>
            <person name="Zwiers L.-H."/>
            <person name="Turgeon B."/>
            <person name="Goodwin S."/>
            <person name="Spatafora J."/>
            <person name="Crous P."/>
            <person name="Grigoriev I."/>
        </authorList>
    </citation>
    <scope>NUCLEOTIDE SEQUENCE</scope>
    <source>
        <strain evidence="1">CBS 113818</strain>
    </source>
</reference>
<sequence>MRPSVVRRPALALEDATAKRSADLELANHRPQPSLRVVQDSGAWHFTFLVMHWLSAWEAFTLGCALRTAREKYVRGLWMVLSAFTTVFVHCSSLCDRPTLRDIKLLFGRCLMFDLPFEVGIWCQPIPPRSQRSLFH</sequence>
<gene>
    <name evidence="1" type="ORF">CC86DRAFT_94485</name>
</gene>
<name>A0A6A6ZMA0_9PLEO</name>
<proteinExistence type="predicted"/>
<accession>A0A6A6ZMA0</accession>
<dbReference type="AlphaFoldDB" id="A0A6A6ZMA0"/>
<dbReference type="EMBL" id="MU006235">
    <property type="protein sequence ID" value="KAF2822008.1"/>
    <property type="molecule type" value="Genomic_DNA"/>
</dbReference>
<organism evidence="1 2">
    <name type="scientific">Ophiobolus disseminans</name>
    <dbReference type="NCBI Taxonomy" id="1469910"/>
    <lineage>
        <taxon>Eukaryota</taxon>
        <taxon>Fungi</taxon>
        <taxon>Dikarya</taxon>
        <taxon>Ascomycota</taxon>
        <taxon>Pezizomycotina</taxon>
        <taxon>Dothideomycetes</taxon>
        <taxon>Pleosporomycetidae</taxon>
        <taxon>Pleosporales</taxon>
        <taxon>Pleosporineae</taxon>
        <taxon>Phaeosphaeriaceae</taxon>
        <taxon>Ophiobolus</taxon>
    </lineage>
</organism>
<keyword evidence="2" id="KW-1185">Reference proteome</keyword>
<evidence type="ECO:0000313" key="2">
    <source>
        <dbReference type="Proteomes" id="UP000799424"/>
    </source>
</evidence>
<protein>
    <submittedName>
        <fullName evidence="1">Uncharacterized protein</fullName>
    </submittedName>
</protein>
<dbReference type="Proteomes" id="UP000799424">
    <property type="component" value="Unassembled WGS sequence"/>
</dbReference>